<dbReference type="EMBL" id="CP012034">
    <property type="protein sequence ID" value="AKP67472.1"/>
    <property type="molecule type" value="Genomic_DNA"/>
</dbReference>
<evidence type="ECO:0000313" key="4">
    <source>
        <dbReference type="Proteomes" id="UP000036106"/>
    </source>
</evidence>
<gene>
    <name evidence="3" type="ORF">ABM34_07975</name>
</gene>
<feature type="transmembrane region" description="Helical" evidence="2">
    <location>
        <begin position="6"/>
        <end position="31"/>
    </location>
</feature>
<keyword evidence="2" id="KW-1133">Transmembrane helix</keyword>
<evidence type="ECO:0000313" key="3">
    <source>
        <dbReference type="EMBL" id="AKP67472.1"/>
    </source>
</evidence>
<proteinExistence type="predicted"/>
<sequence length="226" mass="25826">MNNSILVLTIVSIFLLLIFTGFLIVLVVGLVIDKSLLKSVGKVGMMICIPFLILSFVGTGTVKTLHETKIKHEREMKNKKEKKELEENNNMDSIFSATIDDFMKEALKVKEDAPEVASKEAREWKDAIHSNPSGFEISDTITNITLNNMEKLNDLSVSLKSMKESLDVMSDNDTGYYDYDAYEDVYKKSKKMYDFIFWPEVSLLEFAREFNKLKDDVDDSFDNLAD</sequence>
<dbReference type="PATRIC" id="fig|1007676.4.peg.1607"/>
<organism evidence="3 4">
    <name type="scientific">Companilactobacillus ginsenosidimutans</name>
    <dbReference type="NCBI Taxonomy" id="1007676"/>
    <lineage>
        <taxon>Bacteria</taxon>
        <taxon>Bacillati</taxon>
        <taxon>Bacillota</taxon>
        <taxon>Bacilli</taxon>
        <taxon>Lactobacillales</taxon>
        <taxon>Lactobacillaceae</taxon>
        <taxon>Companilactobacillus</taxon>
    </lineage>
</organism>
<feature type="coiled-coil region" evidence="1">
    <location>
        <begin position="62"/>
        <end position="89"/>
    </location>
</feature>
<dbReference type="Proteomes" id="UP000036106">
    <property type="component" value="Chromosome"/>
</dbReference>
<keyword evidence="1" id="KW-0175">Coiled coil</keyword>
<keyword evidence="4" id="KW-1185">Reference proteome</keyword>
<keyword evidence="2" id="KW-0472">Membrane</keyword>
<dbReference type="OrthoDB" id="2316584at2"/>
<name>A0A0H4QHP6_9LACO</name>
<dbReference type="AlphaFoldDB" id="A0A0H4QHP6"/>
<evidence type="ECO:0000256" key="2">
    <source>
        <dbReference type="SAM" id="Phobius"/>
    </source>
</evidence>
<accession>A0A0H4QHP6</accession>
<feature type="transmembrane region" description="Helical" evidence="2">
    <location>
        <begin position="43"/>
        <end position="62"/>
    </location>
</feature>
<evidence type="ECO:0000256" key="1">
    <source>
        <dbReference type="SAM" id="Coils"/>
    </source>
</evidence>
<protein>
    <submittedName>
        <fullName evidence="3">Uncharacterized protein</fullName>
    </submittedName>
</protein>
<keyword evidence="2" id="KW-0812">Transmembrane</keyword>
<dbReference type="RefSeq" id="WP_048704810.1">
    <property type="nucleotide sequence ID" value="NZ_CP012034.1"/>
</dbReference>
<dbReference type="KEGG" id="lgn:ABM34_07975"/>
<reference evidence="4" key="1">
    <citation type="submission" date="2015-07" db="EMBL/GenBank/DDBJ databases">
        <title>Lactobacillus ginsenosidimutans/EMML 3141/ whole genome sequencing.</title>
        <authorList>
            <person name="Kim M.K."/>
            <person name="Im W.-T."/>
            <person name="Srinivasan S."/>
            <person name="Lee J.-J."/>
        </authorList>
    </citation>
    <scope>NUCLEOTIDE SEQUENCE [LARGE SCALE GENOMIC DNA]</scope>
    <source>
        <strain evidence="4">EMML 3041</strain>
    </source>
</reference>